<feature type="chain" id="PRO_5047027627" description="Lipoprotein" evidence="2">
    <location>
        <begin position="24"/>
        <end position="162"/>
    </location>
</feature>
<dbReference type="EMBL" id="JBHRST010000018">
    <property type="protein sequence ID" value="MFC3098424.1"/>
    <property type="molecule type" value="Genomic_DNA"/>
</dbReference>
<name>A0ABV7E6Q4_9SPHN</name>
<evidence type="ECO:0000256" key="2">
    <source>
        <dbReference type="SAM" id="SignalP"/>
    </source>
</evidence>
<sequence>MTGTMRFLATIAAALALASCATAPAPPAGGDAPPPVRPQVPPPSASVPPTVPLPPPVDGFRQPEIMRGPGLDGVVREHAPSLIRQFGTPRLDVAEGDMRKLQFSSTACVLDIYLYPLRPGADPVATWAEARRASDGAQVDLLACMQALRRAGTGEGRGEEKG</sequence>
<protein>
    <recommendedName>
        <fullName evidence="5">Lipoprotein</fullName>
    </recommendedName>
</protein>
<organism evidence="3 4">
    <name type="scientific">Alteraurantiacibacter palmitatis</name>
    <dbReference type="NCBI Taxonomy" id="2054628"/>
    <lineage>
        <taxon>Bacteria</taxon>
        <taxon>Pseudomonadati</taxon>
        <taxon>Pseudomonadota</taxon>
        <taxon>Alphaproteobacteria</taxon>
        <taxon>Sphingomonadales</taxon>
        <taxon>Erythrobacteraceae</taxon>
        <taxon>Alteraurantiacibacter</taxon>
    </lineage>
</organism>
<evidence type="ECO:0000256" key="1">
    <source>
        <dbReference type="SAM" id="MobiDB-lite"/>
    </source>
</evidence>
<evidence type="ECO:0000313" key="4">
    <source>
        <dbReference type="Proteomes" id="UP001595456"/>
    </source>
</evidence>
<feature type="compositionally biased region" description="Pro residues" evidence="1">
    <location>
        <begin position="24"/>
        <end position="57"/>
    </location>
</feature>
<reference evidence="4" key="1">
    <citation type="journal article" date="2019" name="Int. J. Syst. Evol. Microbiol.">
        <title>The Global Catalogue of Microorganisms (GCM) 10K type strain sequencing project: providing services to taxonomists for standard genome sequencing and annotation.</title>
        <authorList>
            <consortium name="The Broad Institute Genomics Platform"/>
            <consortium name="The Broad Institute Genome Sequencing Center for Infectious Disease"/>
            <person name="Wu L."/>
            <person name="Ma J."/>
        </authorList>
    </citation>
    <scope>NUCLEOTIDE SEQUENCE [LARGE SCALE GENOMIC DNA]</scope>
    <source>
        <strain evidence="4">KCTC 52607</strain>
    </source>
</reference>
<keyword evidence="4" id="KW-1185">Reference proteome</keyword>
<dbReference type="Proteomes" id="UP001595456">
    <property type="component" value="Unassembled WGS sequence"/>
</dbReference>
<comment type="caution">
    <text evidence="3">The sequence shown here is derived from an EMBL/GenBank/DDBJ whole genome shotgun (WGS) entry which is preliminary data.</text>
</comment>
<feature type="signal peptide" evidence="2">
    <location>
        <begin position="1"/>
        <end position="23"/>
    </location>
</feature>
<dbReference type="PROSITE" id="PS51257">
    <property type="entry name" value="PROKAR_LIPOPROTEIN"/>
    <property type="match status" value="1"/>
</dbReference>
<evidence type="ECO:0000313" key="3">
    <source>
        <dbReference type="EMBL" id="MFC3098424.1"/>
    </source>
</evidence>
<feature type="region of interest" description="Disordered" evidence="1">
    <location>
        <begin position="23"/>
        <end position="61"/>
    </location>
</feature>
<accession>A0ABV7E6Q4</accession>
<dbReference type="RefSeq" id="WP_336926993.1">
    <property type="nucleotide sequence ID" value="NZ_JBANRO010000010.1"/>
</dbReference>
<gene>
    <name evidence="3" type="ORF">ACFODU_11560</name>
</gene>
<keyword evidence="2" id="KW-0732">Signal</keyword>
<evidence type="ECO:0008006" key="5">
    <source>
        <dbReference type="Google" id="ProtNLM"/>
    </source>
</evidence>
<proteinExistence type="predicted"/>